<evidence type="ECO:0000256" key="2">
    <source>
        <dbReference type="SAM" id="MobiDB-lite"/>
    </source>
</evidence>
<dbReference type="VEuPathDB" id="TriTrypDB:TvY486_0500160"/>
<feature type="compositionally biased region" description="Basic and acidic residues" evidence="2">
    <location>
        <begin position="1557"/>
        <end position="1587"/>
    </location>
</feature>
<reference evidence="3" key="1">
    <citation type="journal article" date="2012" name="Proc. Natl. Acad. Sci. U.S.A.">
        <title>Antigenic diversity is generated by distinct evolutionary mechanisms in African trypanosome species.</title>
        <authorList>
            <person name="Jackson A.P."/>
            <person name="Berry A."/>
            <person name="Aslett M."/>
            <person name="Allison H.C."/>
            <person name="Burton P."/>
            <person name="Vavrova-Anderson J."/>
            <person name="Brown R."/>
            <person name="Browne H."/>
            <person name="Corton N."/>
            <person name="Hauser H."/>
            <person name="Gamble J."/>
            <person name="Gilderthorp R."/>
            <person name="Marcello L."/>
            <person name="McQuillan J."/>
            <person name="Otto T.D."/>
            <person name="Quail M.A."/>
            <person name="Sanders M.J."/>
            <person name="van Tonder A."/>
            <person name="Ginger M.L."/>
            <person name="Field M.C."/>
            <person name="Barry J.D."/>
            <person name="Hertz-Fowler C."/>
            <person name="Berriman M."/>
        </authorList>
    </citation>
    <scope>NUCLEOTIDE SEQUENCE</scope>
    <source>
        <strain evidence="3">Y486</strain>
    </source>
</reference>
<feature type="compositionally biased region" description="Basic and acidic residues" evidence="2">
    <location>
        <begin position="1787"/>
        <end position="1802"/>
    </location>
</feature>
<protein>
    <submittedName>
        <fullName evidence="3">Uncharacterized protein</fullName>
    </submittedName>
</protein>
<feature type="compositionally biased region" description="Polar residues" evidence="2">
    <location>
        <begin position="1492"/>
        <end position="1507"/>
    </location>
</feature>
<feature type="region of interest" description="Disordered" evidence="2">
    <location>
        <begin position="945"/>
        <end position="968"/>
    </location>
</feature>
<name>G0TV42_TRYVY</name>
<dbReference type="EMBL" id="HE573021">
    <property type="protein sequence ID" value="CCC47807.1"/>
    <property type="molecule type" value="Genomic_DNA"/>
</dbReference>
<evidence type="ECO:0000256" key="1">
    <source>
        <dbReference type="SAM" id="Coils"/>
    </source>
</evidence>
<feature type="region of interest" description="Disordered" evidence="2">
    <location>
        <begin position="1535"/>
        <end position="1618"/>
    </location>
</feature>
<sequence length="1984" mass="222008">MESQKHDWASAHAQLWTSFKKAQREEECLRKMDSADAWGTNKQGHAREPDCGLKRDVTLSILREVMQHDSVRGPVFSEELEGHISTLLESDSVPKPIQDLLAAVMHLKGRIEESEADAACKQKYAANTAEDILFHLVGDRALQKAGAHKNGGSSVPMDNDSLFLTALIQVEKCKERVRRLSERYNLSKPFDKSSSLQEMLDTMYMLSPSARPAAEDEDSSSALVRQVMDILGASPAEKPAQAPQLALKAVKDMEMVRRENQKYSALLHQYEKTVLNKFASCGVVFPPTVEQVRAELLSNGYTSDPPQDDQWISKQLKLLVSVMVEVSENCHLHIVPSHIQNGASDLSGTAMLEYMRSTLDVARELLAVLGTSEVEAKSLLVGMLQKLTGIGNVSEADEGEAVSPSRRKQTELIDEKCTFMEVVKRLGHAVDRQYQQHGVKAGYSEGDESKVIEALKRILRYLPFNDSSIISDEEQAKSARLSLLKDEDALADYVETEVRRLVLTSNIPETVLQQVKDLKNQIASLTSSVASDGTHKVDQQTLLALRTTAAQLQQWVAGEHEAALTAADSGVIQQCICELAQLLPTGVPPSSNSAVVEIEPPVNNLLGMVRLLKSRQEQWIQEQHKQQLQGAHSRMEKTRMEEVVRERGRQLLRLCRDILMGTVNSKEAEEVLGTITAELTHEGALLNDGATEGNGESSGSAVCFSISATFDDLEERLKLIKTRYHRLQQAFTANKVRVDNLSRFNASRSKRWQRICQNTAAICRAVGLVQTADHLEQEFKLDIAQDTVSQSTTTSAAASLFKRTLRPEQQKTAVPQPINDADLLEALKLIEVRLKESKELRDKAEEKASLVRLQDERKRWKEEVRTFGQAIEVILTRLAETGRRIKRSLFMLGTDECAEDEVVETVLKGQLRYDEGGDMDYLKEVEEGNARVDVDVEKRRRREEGRDVVEGVEEQENKSDSERQQRRQEVNEETLAVLLQKFDRWATRLVETTEDHLYSQKKLSKYFAAMHRFFCSNDKAAGQQDVTDENLIDIDTILMRFADEILPVLDRAAVSAHASRIYHRQDGRAANTENSADDARASRGSNNNIHNEALSLLMQNAPSSRVLPVDHRIARLYESVGKMRTMVAGLLSVRYLAIPSAATHRRSGSGEELKFNNGFDDSRYIELDIGKMKMPTYDSKGCGDQIGDLTTENAPLHGDSGTLYANDDQVIQALEVNLSGVYQALSKFSTNYKLAAILIQKDTEMVQQFIAAMLEQYLELDIQRAFGQKLETLQELYVIISERAKRQHGCYFFSRVGGEGPCVWAVALEQLSAGFVGILEKLRKRTEVATELRELVDDVMDSCATYVNWVNDNENTIRALHPLPEDVVVTSIRCDTVESTDVRRPQQEEDCMRGESMQRPPLPSGNCQSRVSYFSRDNVVLKVIDHMFSVAREAANFPAPDKTQQLEEQLQLLRETVAVAEQARERALSEAAVSRAELRRWKKQHNLAEELSSLSSPQKQADTSSSHGCGGGSKEDALIQVAQVMKELTKELRGARCRGASGTDTGDQFMLPEEGSEGEREREHETRQRRSPQKDFRSESAQKHRLVECSSPLARRRSPHKFSSSDESGLLLSHSGRSPVLMEQQALQSRLRRGAGIAKRDGNETFPHCNSIVVSPNESRYSTMGRGSPVRRSPSEALLLQHYKACGDVEKYFNDCSVCIKQRHAPRPRSANRDHTPGKPNSRTAARALSPALLTSTRVHSQRKHADTSGQPRTISTLPHYRQSASVAGLLHVPRRQRHESPQASQYDHRQVRSRRSLERGPKSPTTAATPLLSDEDHDGCDAIHAKSKRAASTGRQRSGRYVLDSFDCDRRNMNSTHSLSTSTVLSPESTTVSTREEHRQADRPMRRRHASTHGEVGNRRGLMDLSESLDVLQERTGYRTRANITPSRSGCEQKLKATSRQAAVAPMHRSGPTKKNRIAACEQATSKLTDVVARTKVRTREEF</sequence>
<feature type="compositionally biased region" description="Basic and acidic residues" evidence="2">
    <location>
        <begin position="1380"/>
        <end position="1393"/>
    </location>
</feature>
<feature type="coiled-coil region" evidence="1">
    <location>
        <begin position="1443"/>
        <end position="1470"/>
    </location>
</feature>
<accession>G0TV42</accession>
<feature type="region of interest" description="Disordered" evidence="2">
    <location>
        <begin position="1489"/>
        <end position="1514"/>
    </location>
</feature>
<gene>
    <name evidence="3" type="ORF">TVY486_0500160</name>
</gene>
<feature type="compositionally biased region" description="Polar residues" evidence="2">
    <location>
        <begin position="1748"/>
        <end position="1757"/>
    </location>
</feature>
<evidence type="ECO:0000313" key="3">
    <source>
        <dbReference type="EMBL" id="CCC47807.1"/>
    </source>
</evidence>
<organism evidence="3">
    <name type="scientific">Trypanosoma vivax (strain Y486)</name>
    <dbReference type="NCBI Taxonomy" id="1055687"/>
    <lineage>
        <taxon>Eukaryota</taxon>
        <taxon>Discoba</taxon>
        <taxon>Euglenozoa</taxon>
        <taxon>Kinetoplastea</taxon>
        <taxon>Metakinetoplastina</taxon>
        <taxon>Trypanosomatida</taxon>
        <taxon>Trypanosomatidae</taxon>
        <taxon>Trypanosoma</taxon>
        <taxon>Duttonella</taxon>
    </lineage>
</organism>
<feature type="region of interest" description="Disordered" evidence="2">
    <location>
        <begin position="1704"/>
        <end position="1820"/>
    </location>
</feature>
<feature type="compositionally biased region" description="Basic and acidic residues" evidence="2">
    <location>
        <begin position="1875"/>
        <end position="1885"/>
    </location>
</feature>
<feature type="region of interest" description="Disordered" evidence="2">
    <location>
        <begin position="1379"/>
        <end position="1405"/>
    </location>
</feature>
<dbReference type="OMA" id="CATYVNW"/>
<feature type="coiled-coil region" evidence="1">
    <location>
        <begin position="827"/>
        <end position="863"/>
    </location>
</feature>
<keyword evidence="1" id="KW-0175">Coiled coil</keyword>
<feature type="compositionally biased region" description="Low complexity" evidence="2">
    <location>
        <begin position="1856"/>
        <end position="1867"/>
    </location>
</feature>
<feature type="region of interest" description="Disordered" evidence="2">
    <location>
        <begin position="1065"/>
        <end position="1085"/>
    </location>
</feature>
<feature type="region of interest" description="Disordered" evidence="2">
    <location>
        <begin position="1855"/>
        <end position="1899"/>
    </location>
</feature>
<proteinExistence type="predicted"/>